<accession>A0A0K2UFQ7</accession>
<sequence length="35" mass="3802">MGIQIVQQFSSVGSPGGLHCVCNDIYFVEVARLHP</sequence>
<dbReference type="EMBL" id="HACA01019431">
    <property type="protein sequence ID" value="CDW36792.1"/>
    <property type="molecule type" value="Transcribed_RNA"/>
</dbReference>
<reference evidence="1" key="1">
    <citation type="submission" date="2014-05" db="EMBL/GenBank/DDBJ databases">
        <authorList>
            <person name="Chronopoulou M."/>
        </authorList>
    </citation>
    <scope>NUCLEOTIDE SEQUENCE</scope>
    <source>
        <tissue evidence="1">Whole organism</tissue>
    </source>
</reference>
<dbReference type="AlphaFoldDB" id="A0A0K2UFQ7"/>
<organism evidence="1">
    <name type="scientific">Lepeophtheirus salmonis</name>
    <name type="common">Salmon louse</name>
    <name type="synonym">Caligus salmonis</name>
    <dbReference type="NCBI Taxonomy" id="72036"/>
    <lineage>
        <taxon>Eukaryota</taxon>
        <taxon>Metazoa</taxon>
        <taxon>Ecdysozoa</taxon>
        <taxon>Arthropoda</taxon>
        <taxon>Crustacea</taxon>
        <taxon>Multicrustacea</taxon>
        <taxon>Hexanauplia</taxon>
        <taxon>Copepoda</taxon>
        <taxon>Siphonostomatoida</taxon>
        <taxon>Caligidae</taxon>
        <taxon>Lepeophtheirus</taxon>
    </lineage>
</organism>
<evidence type="ECO:0000313" key="1">
    <source>
        <dbReference type="EMBL" id="CDW36792.1"/>
    </source>
</evidence>
<protein>
    <submittedName>
        <fullName evidence="1">Uncharacterized protein</fullName>
    </submittedName>
</protein>
<name>A0A0K2UFQ7_LEPSM</name>
<proteinExistence type="predicted"/>